<comment type="caution">
    <text evidence="10">The sequence shown here is derived from an EMBL/GenBank/DDBJ whole genome shotgun (WGS) entry which is preliminary data.</text>
</comment>
<evidence type="ECO:0000256" key="2">
    <source>
        <dbReference type="ARBA" id="ARBA00009773"/>
    </source>
</evidence>
<evidence type="ECO:0000256" key="5">
    <source>
        <dbReference type="ARBA" id="ARBA00022692"/>
    </source>
</evidence>
<protein>
    <submittedName>
        <fullName evidence="10">AI-2E family transporter</fullName>
    </submittedName>
</protein>
<feature type="region of interest" description="Disordered" evidence="8">
    <location>
        <begin position="1"/>
        <end position="50"/>
    </location>
</feature>
<evidence type="ECO:0000256" key="4">
    <source>
        <dbReference type="ARBA" id="ARBA00022475"/>
    </source>
</evidence>
<dbReference type="RefSeq" id="WP_117601977.1">
    <property type="nucleotide sequence ID" value="NZ_BHGK01000001.1"/>
</dbReference>
<dbReference type="Proteomes" id="UP000265643">
    <property type="component" value="Unassembled WGS sequence"/>
</dbReference>
<feature type="transmembrane region" description="Helical" evidence="9">
    <location>
        <begin position="346"/>
        <end position="367"/>
    </location>
</feature>
<gene>
    <name evidence="10" type="ORF">KGMB01110_03110</name>
</gene>
<keyword evidence="6 9" id="KW-1133">Transmembrane helix</keyword>
<evidence type="ECO:0000256" key="6">
    <source>
        <dbReference type="ARBA" id="ARBA00022989"/>
    </source>
</evidence>
<keyword evidence="3" id="KW-0813">Transport</keyword>
<proteinExistence type="inferred from homology"/>
<comment type="similarity">
    <text evidence="2">Belongs to the autoinducer-2 exporter (AI-2E) (TC 2.A.86) family.</text>
</comment>
<feature type="transmembrane region" description="Helical" evidence="9">
    <location>
        <begin position="56"/>
        <end position="76"/>
    </location>
</feature>
<sequence length="473" mass="52648">MEKEKDLRQDPKDPDLHTNHFTQDQKDNSSSDPSSEYYTNQPKFGTRGPSKIRQQFSQGMTFFLVIAAAILFYFGLFRLNYISGILKTFLSVAKPIIYGLGIAFLLNPIIKKVDQILVPRLEKMTKTPERAAKISRSVGILVSLLTAFLLITALCNVLLPELYTSIRDMVFKVPGQLNSLLDQINEMNSKDTTINMLVTNAIEEGSNYLQNWLRNDLLKQTNVIMTNLTVGVINVLSEVLNFCVGIIVSIYVLYSKEVFSRQSKKFVYALLKPDRANLVLHLTRKSGDIFIGFLSGKIIDSAIIGVLCFIGLSILNMPYVLLVSVIVGVTNVIPFFGPYIGAIPSAILILLDSPIKGVYFLIFIFALQQLDGNVIGPKILGDSTGLSAFWVVFAIMVGGGLFGIPGMILGVPTFAVIYYVVTLLVNDLLRRKKLPVDSGSYDELSYVNNQGEYIHADDHKEHLNNQQENNKGE</sequence>
<feature type="transmembrane region" description="Helical" evidence="9">
    <location>
        <begin position="134"/>
        <end position="159"/>
    </location>
</feature>
<feature type="compositionally biased region" description="Polar residues" evidence="8">
    <location>
        <begin position="30"/>
        <end position="43"/>
    </location>
</feature>
<feature type="transmembrane region" description="Helical" evidence="9">
    <location>
        <begin position="96"/>
        <end position="113"/>
    </location>
</feature>
<evidence type="ECO:0000256" key="3">
    <source>
        <dbReference type="ARBA" id="ARBA00022448"/>
    </source>
</evidence>
<dbReference type="PANTHER" id="PTHR21716:SF53">
    <property type="entry name" value="PERMEASE PERM-RELATED"/>
    <property type="match status" value="1"/>
</dbReference>
<feature type="transmembrane region" description="Helical" evidence="9">
    <location>
        <begin position="379"/>
        <end position="398"/>
    </location>
</feature>
<evidence type="ECO:0000256" key="1">
    <source>
        <dbReference type="ARBA" id="ARBA00004651"/>
    </source>
</evidence>
<dbReference type="PANTHER" id="PTHR21716">
    <property type="entry name" value="TRANSMEMBRANE PROTEIN"/>
    <property type="match status" value="1"/>
</dbReference>
<dbReference type="GO" id="GO:0005886">
    <property type="term" value="C:plasma membrane"/>
    <property type="evidence" value="ECO:0007669"/>
    <property type="project" value="UniProtKB-SubCell"/>
</dbReference>
<feature type="transmembrane region" description="Helical" evidence="9">
    <location>
        <begin position="319"/>
        <end position="340"/>
    </location>
</feature>
<evidence type="ECO:0000256" key="9">
    <source>
        <dbReference type="SAM" id="Phobius"/>
    </source>
</evidence>
<dbReference type="InterPro" id="IPR002549">
    <property type="entry name" value="AI-2E-like"/>
</dbReference>
<feature type="transmembrane region" description="Helical" evidence="9">
    <location>
        <begin position="232"/>
        <end position="254"/>
    </location>
</feature>
<dbReference type="GO" id="GO:0055085">
    <property type="term" value="P:transmembrane transport"/>
    <property type="evidence" value="ECO:0007669"/>
    <property type="project" value="TreeGrafter"/>
</dbReference>
<keyword evidence="5 9" id="KW-0812">Transmembrane</keyword>
<dbReference type="AlphaFoldDB" id="A0A391NY55"/>
<evidence type="ECO:0000313" key="11">
    <source>
        <dbReference type="Proteomes" id="UP000265643"/>
    </source>
</evidence>
<comment type="subcellular location">
    <subcellularLocation>
        <location evidence="1">Cell membrane</location>
        <topology evidence="1">Multi-pass membrane protein</topology>
    </subcellularLocation>
</comment>
<evidence type="ECO:0000256" key="8">
    <source>
        <dbReference type="SAM" id="MobiDB-lite"/>
    </source>
</evidence>
<feature type="transmembrane region" description="Helical" evidence="9">
    <location>
        <begin position="289"/>
        <end position="312"/>
    </location>
</feature>
<keyword evidence="4" id="KW-1003">Cell membrane</keyword>
<dbReference type="Pfam" id="PF01594">
    <property type="entry name" value="AI-2E_transport"/>
    <property type="match status" value="1"/>
</dbReference>
<feature type="compositionally biased region" description="Basic and acidic residues" evidence="8">
    <location>
        <begin position="1"/>
        <end position="29"/>
    </location>
</feature>
<feature type="transmembrane region" description="Helical" evidence="9">
    <location>
        <begin position="404"/>
        <end position="425"/>
    </location>
</feature>
<evidence type="ECO:0000256" key="7">
    <source>
        <dbReference type="ARBA" id="ARBA00023136"/>
    </source>
</evidence>
<reference evidence="11" key="1">
    <citation type="submission" date="2018-09" db="EMBL/GenBank/DDBJ databases">
        <title>Draft Genome Sequence of Mediterraneibacter sp. KCTC 15684.</title>
        <authorList>
            <person name="Kim J.S."/>
            <person name="Han K.I."/>
            <person name="Suh M.K."/>
            <person name="Lee K.C."/>
            <person name="Eom M.K."/>
            <person name="Lee J.H."/>
            <person name="Park S.H."/>
            <person name="Kang S.W."/>
            <person name="Park J.E."/>
            <person name="Oh B.S."/>
            <person name="Yu S.Y."/>
            <person name="Choi S.H."/>
            <person name="Lee D.H."/>
            <person name="Yoon H."/>
            <person name="Kim B."/>
            <person name="Yang S.J."/>
            <person name="Lee J.S."/>
        </authorList>
    </citation>
    <scope>NUCLEOTIDE SEQUENCE [LARGE SCALE GENOMIC DNA]</scope>
    <source>
        <strain evidence="11">KCTC 15684</strain>
    </source>
</reference>
<name>A0A391NY55_9FIRM</name>
<keyword evidence="11" id="KW-1185">Reference proteome</keyword>
<accession>A0A391NY55</accession>
<keyword evidence="7 9" id="KW-0472">Membrane</keyword>
<dbReference type="EMBL" id="BHGK01000001">
    <property type="protein sequence ID" value="GCA65875.1"/>
    <property type="molecule type" value="Genomic_DNA"/>
</dbReference>
<evidence type="ECO:0000313" key="10">
    <source>
        <dbReference type="EMBL" id="GCA65875.1"/>
    </source>
</evidence>
<organism evidence="10 11">
    <name type="scientific">Mediterraneibacter butyricigenes</name>
    <dbReference type="NCBI Taxonomy" id="2316025"/>
    <lineage>
        <taxon>Bacteria</taxon>
        <taxon>Bacillati</taxon>
        <taxon>Bacillota</taxon>
        <taxon>Clostridia</taxon>
        <taxon>Lachnospirales</taxon>
        <taxon>Lachnospiraceae</taxon>
        <taxon>Mediterraneibacter</taxon>
    </lineage>
</organism>